<dbReference type="PROSITE" id="PS50935">
    <property type="entry name" value="SSB"/>
    <property type="match status" value="1"/>
</dbReference>
<protein>
    <submittedName>
        <fullName evidence="4">Single-stranded DNA-binding protein</fullName>
    </submittedName>
</protein>
<evidence type="ECO:0000256" key="1">
    <source>
        <dbReference type="ARBA" id="ARBA00023125"/>
    </source>
</evidence>
<dbReference type="SUPFAM" id="SSF50249">
    <property type="entry name" value="Nucleic acid-binding proteins"/>
    <property type="match status" value="1"/>
</dbReference>
<feature type="compositionally biased region" description="Low complexity" evidence="3">
    <location>
        <begin position="199"/>
        <end position="216"/>
    </location>
</feature>
<dbReference type="CDD" id="cd04496">
    <property type="entry name" value="SSB_OBF"/>
    <property type="match status" value="1"/>
</dbReference>
<dbReference type="RefSeq" id="WP_052789362.1">
    <property type="nucleotide sequence ID" value="NZ_AVQD01000009.1"/>
</dbReference>
<evidence type="ECO:0000313" key="5">
    <source>
        <dbReference type="Proteomes" id="UP000037193"/>
    </source>
</evidence>
<dbReference type="PANTHER" id="PTHR10302">
    <property type="entry name" value="SINGLE-STRANDED DNA-BINDING PROTEIN"/>
    <property type="match status" value="1"/>
</dbReference>
<dbReference type="InterPro" id="IPR011344">
    <property type="entry name" value="ssDNA-bd"/>
</dbReference>
<reference evidence="4 5" key="1">
    <citation type="journal article" date="2015" name="Int J Genomics">
        <title>Comparative Genomics Revealed Genetic Diversity and Species/Strain-Level Differences in Carbohydrate Metabolism of Three Probiotic Bifidobacterial Species.</title>
        <authorList>
            <person name="Odamaki T."/>
            <person name="Horigome A."/>
            <person name="Sugahara H."/>
            <person name="Hashikura N."/>
            <person name="Minami J."/>
            <person name="Xiao J.Z."/>
            <person name="Abe F."/>
        </authorList>
    </citation>
    <scope>NUCLEOTIDE SEQUENCE [LARGE SCALE GENOMIC DNA]</scope>
    <source>
        <strain evidence="4 5">MCC 1128</strain>
    </source>
</reference>
<feature type="region of interest" description="Disordered" evidence="3">
    <location>
        <begin position="167"/>
        <end position="224"/>
    </location>
</feature>
<evidence type="ECO:0000256" key="3">
    <source>
        <dbReference type="SAM" id="MobiDB-lite"/>
    </source>
</evidence>
<sequence>MAIQQAAVTITGFVAGDPVLGGTDTFPVLTFRMGSTRSRFNQSTQQWEDFATAWITVKAFRALAKNTKQSVRRGDRIVVVGVLNTDQWTTEQGEARSKTVVEATNIGHDLTFGTTSLAKAQRNGTNANAGTDEASRQNLQNRQSYDAGSGPGADPYANAAGTKPVEFGITENDQGDQFNAARDQEHADGEVSAPNADTGQSQSASQKAFAGGAANATEEETDEF</sequence>
<organism evidence="4 5">
    <name type="scientific">Bifidobacterium breve MCC 1128</name>
    <dbReference type="NCBI Taxonomy" id="1365965"/>
    <lineage>
        <taxon>Bacteria</taxon>
        <taxon>Bacillati</taxon>
        <taxon>Actinomycetota</taxon>
        <taxon>Actinomycetes</taxon>
        <taxon>Bifidobacteriales</taxon>
        <taxon>Bifidobacteriaceae</taxon>
        <taxon>Bifidobacterium</taxon>
    </lineage>
</organism>
<comment type="caution">
    <text evidence="4">The sequence shown here is derived from an EMBL/GenBank/DDBJ whole genome shotgun (WGS) entry which is preliminary data.</text>
</comment>
<evidence type="ECO:0000256" key="2">
    <source>
        <dbReference type="PROSITE-ProRule" id="PRU00252"/>
    </source>
</evidence>
<keyword evidence="1 2" id="KW-0238">DNA-binding</keyword>
<dbReference type="GO" id="GO:0003697">
    <property type="term" value="F:single-stranded DNA binding"/>
    <property type="evidence" value="ECO:0007669"/>
    <property type="project" value="InterPro"/>
</dbReference>
<name>A0A0L7AZW4_BIFBR</name>
<accession>A0A0L7AZW4</accession>
<dbReference type="PATRIC" id="fig|1365965.3.peg.1167"/>
<evidence type="ECO:0000313" key="4">
    <source>
        <dbReference type="EMBL" id="KOA40563.1"/>
    </source>
</evidence>
<dbReference type="Pfam" id="PF00436">
    <property type="entry name" value="SSB"/>
    <property type="match status" value="1"/>
</dbReference>
<dbReference type="InterPro" id="IPR000424">
    <property type="entry name" value="Primosome_PriB/ssb"/>
</dbReference>
<dbReference type="GO" id="GO:0009295">
    <property type="term" value="C:nucleoid"/>
    <property type="evidence" value="ECO:0007669"/>
    <property type="project" value="TreeGrafter"/>
</dbReference>
<dbReference type="GO" id="GO:0006260">
    <property type="term" value="P:DNA replication"/>
    <property type="evidence" value="ECO:0007669"/>
    <property type="project" value="InterPro"/>
</dbReference>
<dbReference type="Proteomes" id="UP000037193">
    <property type="component" value="Unassembled WGS sequence"/>
</dbReference>
<dbReference type="EMBL" id="AVQD01000009">
    <property type="protein sequence ID" value="KOA40563.1"/>
    <property type="molecule type" value="Genomic_DNA"/>
</dbReference>
<dbReference type="InterPro" id="IPR012340">
    <property type="entry name" value="NA-bd_OB-fold"/>
</dbReference>
<dbReference type="Gene3D" id="2.40.50.140">
    <property type="entry name" value="Nucleic acid-binding proteins"/>
    <property type="match status" value="1"/>
</dbReference>
<gene>
    <name evidence="4" type="ORF">BBM1128_05790</name>
</gene>
<proteinExistence type="predicted"/>
<dbReference type="PANTHER" id="PTHR10302:SF0">
    <property type="entry name" value="SINGLE-STRANDED DNA-BINDING PROTEIN, MITOCHONDRIAL"/>
    <property type="match status" value="1"/>
</dbReference>
<dbReference type="AlphaFoldDB" id="A0A0L7AZW4"/>